<dbReference type="InterPro" id="IPR007472">
    <property type="entry name" value="N-end_Aminoacyl_Trfase_C"/>
</dbReference>
<name>A0A2S0PDV5_9NEIS</name>
<evidence type="ECO:0000313" key="7">
    <source>
        <dbReference type="EMBL" id="AVY95568.1"/>
    </source>
</evidence>
<evidence type="ECO:0000256" key="4">
    <source>
        <dbReference type="HAMAP-Rule" id="MF_00689"/>
    </source>
</evidence>
<comment type="catalytic activity">
    <reaction evidence="4">
        <text>N-terminal L-glutamyl-[protein] + L-leucyl-tRNA(Leu) = N-terminal L-leucyl-L-glutamyl-[protein] + tRNA(Leu) + H(+)</text>
        <dbReference type="Rhea" id="RHEA:50412"/>
        <dbReference type="Rhea" id="RHEA-COMP:9613"/>
        <dbReference type="Rhea" id="RHEA-COMP:9622"/>
        <dbReference type="Rhea" id="RHEA-COMP:12664"/>
        <dbReference type="Rhea" id="RHEA-COMP:12668"/>
        <dbReference type="ChEBI" id="CHEBI:15378"/>
        <dbReference type="ChEBI" id="CHEBI:64721"/>
        <dbReference type="ChEBI" id="CHEBI:78442"/>
        <dbReference type="ChEBI" id="CHEBI:78494"/>
        <dbReference type="ChEBI" id="CHEBI:133041"/>
        <dbReference type="EC" id="2.3.2.29"/>
    </reaction>
</comment>
<comment type="catalytic activity">
    <reaction evidence="4">
        <text>N-terminal L-aspartyl-[protein] + L-leucyl-tRNA(Leu) = N-terminal L-leucyl-L-aspartyl-[protein] + tRNA(Leu) + H(+)</text>
        <dbReference type="Rhea" id="RHEA:50420"/>
        <dbReference type="Rhea" id="RHEA-COMP:9613"/>
        <dbReference type="Rhea" id="RHEA-COMP:9622"/>
        <dbReference type="Rhea" id="RHEA-COMP:12669"/>
        <dbReference type="Rhea" id="RHEA-COMP:12674"/>
        <dbReference type="ChEBI" id="CHEBI:15378"/>
        <dbReference type="ChEBI" id="CHEBI:64720"/>
        <dbReference type="ChEBI" id="CHEBI:78442"/>
        <dbReference type="ChEBI" id="CHEBI:78494"/>
        <dbReference type="ChEBI" id="CHEBI:133042"/>
        <dbReference type="EC" id="2.3.2.29"/>
    </reaction>
</comment>
<dbReference type="EMBL" id="CP028519">
    <property type="protein sequence ID" value="AVY95568.1"/>
    <property type="molecule type" value="Genomic_DNA"/>
</dbReference>
<dbReference type="KEGG" id="maer:DAI18_17095"/>
<dbReference type="GO" id="GO:0005737">
    <property type="term" value="C:cytoplasm"/>
    <property type="evidence" value="ECO:0007669"/>
    <property type="project" value="UniProtKB-SubCell"/>
</dbReference>
<feature type="domain" description="N-end aminoacyl transferase N-terminal" evidence="5">
    <location>
        <begin position="20"/>
        <end position="90"/>
    </location>
</feature>
<dbReference type="GO" id="GO:0071596">
    <property type="term" value="P:ubiquitin-dependent protein catabolic process via the N-end rule pathway"/>
    <property type="evidence" value="ECO:0007669"/>
    <property type="project" value="InterPro"/>
</dbReference>
<dbReference type="GO" id="GO:0008914">
    <property type="term" value="F:leucyl-tRNA--protein transferase activity"/>
    <property type="evidence" value="ECO:0007669"/>
    <property type="project" value="UniProtKB-UniRule"/>
</dbReference>
<organism evidence="7 8">
    <name type="scientific">Microvirgula aerodenitrificans</name>
    <dbReference type="NCBI Taxonomy" id="57480"/>
    <lineage>
        <taxon>Bacteria</taxon>
        <taxon>Pseudomonadati</taxon>
        <taxon>Pseudomonadota</taxon>
        <taxon>Betaproteobacteria</taxon>
        <taxon>Neisseriales</taxon>
        <taxon>Aquaspirillaceae</taxon>
        <taxon>Microvirgula</taxon>
    </lineage>
</organism>
<dbReference type="STRING" id="1122240.GCA_000620105_01957"/>
<dbReference type="PANTHER" id="PTHR21367">
    <property type="entry name" value="ARGININE-TRNA-PROTEIN TRANSFERASE 1"/>
    <property type="match status" value="1"/>
</dbReference>
<dbReference type="Pfam" id="PF04377">
    <property type="entry name" value="ATE_C"/>
    <property type="match status" value="1"/>
</dbReference>
<dbReference type="InterPro" id="IPR030700">
    <property type="entry name" value="N-end_Aminoacyl_Trfase"/>
</dbReference>
<comment type="function">
    <text evidence="4">Functions in the N-end rule pathway of protein degradation where it conjugates Leu from its aminoacyl-tRNA to the N-termini of proteins containing an N-terminal aspartate or glutamate.</text>
</comment>
<accession>A0A2S0PDV5</accession>
<dbReference type="Proteomes" id="UP000244173">
    <property type="component" value="Chromosome"/>
</dbReference>
<dbReference type="PANTHER" id="PTHR21367:SF1">
    <property type="entry name" value="ARGINYL-TRNA--PROTEIN TRANSFERASE 1"/>
    <property type="match status" value="1"/>
</dbReference>
<dbReference type="InterPro" id="IPR007471">
    <property type="entry name" value="N-end_Aminoacyl_Trfase_N"/>
</dbReference>
<dbReference type="RefSeq" id="WP_107890016.1">
    <property type="nucleotide sequence ID" value="NZ_CP028519.1"/>
</dbReference>
<dbReference type="InterPro" id="IPR017138">
    <property type="entry name" value="Asp_Glu_LeuTrfase"/>
</dbReference>
<evidence type="ECO:0000256" key="1">
    <source>
        <dbReference type="ARBA" id="ARBA00022490"/>
    </source>
</evidence>
<gene>
    <name evidence="4" type="primary">bpt</name>
    <name evidence="7" type="ORF">DAI18_17095</name>
</gene>
<dbReference type="GO" id="GO:0004057">
    <property type="term" value="F:arginyl-tRNA--protein transferase activity"/>
    <property type="evidence" value="ECO:0007669"/>
    <property type="project" value="InterPro"/>
</dbReference>
<comment type="similarity">
    <text evidence="4">Belongs to the R-transferase family. Bpt subfamily.</text>
</comment>
<protein>
    <recommendedName>
        <fullName evidence="4">Aspartate/glutamate leucyltransferase</fullName>
        <ecNumber evidence="4">2.3.2.29</ecNumber>
    </recommendedName>
</protein>
<sequence length="246" mass="28428">MSHRDNDRIFTVHFYATAPYPCSYLDDRQARSQVAIPSEAIDTRVYSQLVKIGFRRSGLFTYRPYCDHCAACVSVRIPVSEFAPDRSQRRAARRHGGLSARLLPLGYDEEHYQLYQRYQSSRHAGGSMAGDDRSQYTEFILKSGVDSWLAEFRDNGVLKMVSLIDRLDDGLSAVYTFFDPDDEKASYGVYNVLWQIGLSVRLQLPYLYLGYWVRECRKMAYKTRYQPLERLVDGQWRRVAADAGPD</sequence>
<evidence type="ECO:0000313" key="8">
    <source>
        <dbReference type="Proteomes" id="UP000244173"/>
    </source>
</evidence>
<dbReference type="NCBIfam" id="NF002341">
    <property type="entry name" value="PRK01305.1-1"/>
    <property type="match status" value="1"/>
</dbReference>
<keyword evidence="8" id="KW-1185">Reference proteome</keyword>
<keyword evidence="3 4" id="KW-0012">Acyltransferase</keyword>
<dbReference type="EC" id="2.3.2.29" evidence="4"/>
<feature type="domain" description="N-end rule aminoacyl transferase C-terminal" evidence="6">
    <location>
        <begin position="110"/>
        <end position="231"/>
    </location>
</feature>
<dbReference type="NCBIfam" id="NF002342">
    <property type="entry name" value="PRK01305.1-3"/>
    <property type="match status" value="1"/>
</dbReference>
<evidence type="ECO:0000259" key="6">
    <source>
        <dbReference type="Pfam" id="PF04377"/>
    </source>
</evidence>
<dbReference type="InterPro" id="IPR016181">
    <property type="entry name" value="Acyl_CoA_acyltransferase"/>
</dbReference>
<keyword evidence="1 4" id="KW-0963">Cytoplasm</keyword>
<comment type="subcellular location">
    <subcellularLocation>
        <location evidence="4">Cytoplasm</location>
    </subcellularLocation>
</comment>
<dbReference type="NCBIfam" id="NF002346">
    <property type="entry name" value="PRK01305.2-3"/>
    <property type="match status" value="1"/>
</dbReference>
<dbReference type="HAMAP" id="MF_00689">
    <property type="entry name" value="Bpt"/>
    <property type="match status" value="1"/>
</dbReference>
<evidence type="ECO:0000256" key="2">
    <source>
        <dbReference type="ARBA" id="ARBA00022679"/>
    </source>
</evidence>
<reference evidence="7 8" key="1">
    <citation type="submission" date="2018-04" db="EMBL/GenBank/DDBJ databases">
        <title>Denitrifier Microvirgula.</title>
        <authorList>
            <person name="Anderson E."/>
            <person name="Jang J."/>
            <person name="Ishii S."/>
        </authorList>
    </citation>
    <scope>NUCLEOTIDE SEQUENCE [LARGE SCALE GENOMIC DNA]</scope>
    <source>
        <strain evidence="7 8">BE2.4</strain>
    </source>
</reference>
<dbReference type="PIRSF" id="PIRSF037208">
    <property type="entry name" value="ATE_pro_prd"/>
    <property type="match status" value="1"/>
</dbReference>
<keyword evidence="2 4" id="KW-0808">Transferase</keyword>
<dbReference type="SUPFAM" id="SSF55729">
    <property type="entry name" value="Acyl-CoA N-acyltransferases (Nat)"/>
    <property type="match status" value="1"/>
</dbReference>
<dbReference type="OrthoDB" id="9782022at2"/>
<proteinExistence type="inferred from homology"/>
<evidence type="ECO:0000259" key="5">
    <source>
        <dbReference type="Pfam" id="PF04376"/>
    </source>
</evidence>
<evidence type="ECO:0000256" key="3">
    <source>
        <dbReference type="ARBA" id="ARBA00023315"/>
    </source>
</evidence>
<dbReference type="Pfam" id="PF04376">
    <property type="entry name" value="ATE_N"/>
    <property type="match status" value="1"/>
</dbReference>
<dbReference type="AlphaFoldDB" id="A0A2S0PDV5"/>